<protein>
    <submittedName>
        <fullName evidence="2">Uncharacterized protein</fullName>
    </submittedName>
</protein>
<dbReference type="EMBL" id="BMVU01000033">
    <property type="protein sequence ID" value="GGX94110.1"/>
    <property type="molecule type" value="Genomic_DNA"/>
</dbReference>
<evidence type="ECO:0000256" key="1">
    <source>
        <dbReference type="SAM" id="MobiDB-lite"/>
    </source>
</evidence>
<evidence type="ECO:0000313" key="2">
    <source>
        <dbReference type="EMBL" id="GGX94110.1"/>
    </source>
</evidence>
<feature type="region of interest" description="Disordered" evidence="1">
    <location>
        <begin position="82"/>
        <end position="105"/>
    </location>
</feature>
<dbReference type="AlphaFoldDB" id="A0A918NT64"/>
<reference evidence="2" key="1">
    <citation type="journal article" date="2014" name="Int. J. Syst. Evol. Microbiol.">
        <title>Complete genome sequence of Corynebacterium casei LMG S-19264T (=DSM 44701T), isolated from a smear-ripened cheese.</title>
        <authorList>
            <consortium name="US DOE Joint Genome Institute (JGI-PGF)"/>
            <person name="Walter F."/>
            <person name="Albersmeier A."/>
            <person name="Kalinowski J."/>
            <person name="Ruckert C."/>
        </authorList>
    </citation>
    <scope>NUCLEOTIDE SEQUENCE</scope>
    <source>
        <strain evidence="2">JCM 4790</strain>
    </source>
</reference>
<name>A0A918NT64_9ACTN</name>
<keyword evidence="3" id="KW-1185">Reference proteome</keyword>
<comment type="caution">
    <text evidence="2">The sequence shown here is derived from an EMBL/GenBank/DDBJ whole genome shotgun (WGS) entry which is preliminary data.</text>
</comment>
<gene>
    <name evidence="2" type="ORF">GCM10010358_54920</name>
</gene>
<sequence length="105" mass="11892">MLSTTVSLTVPCWKTAVQDRLGTVLDYGWFTSSSLAAGDFRRTIRTGNLNRTQLPALMQPFEDNVAARVPWRFIWRLLAPKPPEEPRDWATMAGVTPHPNARDPR</sequence>
<dbReference type="Proteomes" id="UP000619244">
    <property type="component" value="Unassembled WGS sequence"/>
</dbReference>
<reference evidence="2" key="2">
    <citation type="submission" date="2020-09" db="EMBL/GenBank/DDBJ databases">
        <authorList>
            <person name="Sun Q."/>
            <person name="Ohkuma M."/>
        </authorList>
    </citation>
    <scope>NUCLEOTIDE SEQUENCE</scope>
    <source>
        <strain evidence="2">JCM 4790</strain>
    </source>
</reference>
<proteinExistence type="predicted"/>
<evidence type="ECO:0000313" key="3">
    <source>
        <dbReference type="Proteomes" id="UP000619244"/>
    </source>
</evidence>
<accession>A0A918NT64</accession>
<organism evidence="2 3">
    <name type="scientific">Streptomyces minutiscleroticus</name>
    <dbReference type="NCBI Taxonomy" id="68238"/>
    <lineage>
        <taxon>Bacteria</taxon>
        <taxon>Bacillati</taxon>
        <taxon>Actinomycetota</taxon>
        <taxon>Actinomycetes</taxon>
        <taxon>Kitasatosporales</taxon>
        <taxon>Streptomycetaceae</taxon>
        <taxon>Streptomyces</taxon>
    </lineage>
</organism>